<protein>
    <submittedName>
        <fullName evidence="2">Uncharacterized protein</fullName>
    </submittedName>
</protein>
<proteinExistence type="predicted"/>
<organism evidence="2">
    <name type="scientific">bioreactor metagenome</name>
    <dbReference type="NCBI Taxonomy" id="1076179"/>
    <lineage>
        <taxon>unclassified sequences</taxon>
        <taxon>metagenomes</taxon>
        <taxon>ecological metagenomes</taxon>
    </lineage>
</organism>
<keyword evidence="1" id="KW-1133">Transmembrane helix</keyword>
<keyword evidence="1" id="KW-0812">Transmembrane</keyword>
<sequence>MPEGAFYPCFKAGLYLSVHCVRLIFTLCIGGTGFYVCQYLYSFIDGLYAPYVELPFFDRLKHFVAEHEMLFVLIRDHNTLLACESEYFTVAEESLYLLVDPAYRLDIAKLINRSGHGNVLFKRYA</sequence>
<evidence type="ECO:0000313" key="2">
    <source>
        <dbReference type="EMBL" id="MPN34646.1"/>
    </source>
</evidence>
<feature type="transmembrane region" description="Helical" evidence="1">
    <location>
        <begin position="12"/>
        <end position="37"/>
    </location>
</feature>
<name>A0A645H813_9ZZZZ</name>
<accession>A0A645H813</accession>
<reference evidence="2" key="1">
    <citation type="submission" date="2019-08" db="EMBL/GenBank/DDBJ databases">
        <authorList>
            <person name="Kucharzyk K."/>
            <person name="Murdoch R.W."/>
            <person name="Higgins S."/>
            <person name="Loffler F."/>
        </authorList>
    </citation>
    <scope>NUCLEOTIDE SEQUENCE</scope>
</reference>
<dbReference type="EMBL" id="VSSQ01087799">
    <property type="protein sequence ID" value="MPN34646.1"/>
    <property type="molecule type" value="Genomic_DNA"/>
</dbReference>
<gene>
    <name evidence="2" type="ORF">SDC9_182140</name>
</gene>
<evidence type="ECO:0000256" key="1">
    <source>
        <dbReference type="SAM" id="Phobius"/>
    </source>
</evidence>
<keyword evidence="1" id="KW-0472">Membrane</keyword>
<comment type="caution">
    <text evidence="2">The sequence shown here is derived from an EMBL/GenBank/DDBJ whole genome shotgun (WGS) entry which is preliminary data.</text>
</comment>
<dbReference type="AlphaFoldDB" id="A0A645H813"/>